<dbReference type="PANTHER" id="PTHR43877">
    <property type="entry name" value="AMINOALKYLPHOSPHONATE N-ACETYLTRANSFERASE-RELATED-RELATED"/>
    <property type="match status" value="1"/>
</dbReference>
<sequence>MNERMNILEVTAIDADLLEQLSEVLIAVVGDGASIGFLPPLSKQEAKKYWEQVMSPGVRLWIAEKDGRAAGTVQLHLAMKPNAAHRAEVAKLMVSPEARRRGIARMLMETAEEAARQENRTLLVLDTREGDPSNTLYRSLGFIEAGRIPHFARAADGSLDSTVIYYKEISL</sequence>
<evidence type="ECO:0000256" key="2">
    <source>
        <dbReference type="ARBA" id="ARBA00023315"/>
    </source>
</evidence>
<dbReference type="InterPro" id="IPR050832">
    <property type="entry name" value="Bact_Acetyltransf"/>
</dbReference>
<dbReference type="SUPFAM" id="SSF55729">
    <property type="entry name" value="Acyl-CoA N-acyltransferases (Nat)"/>
    <property type="match status" value="1"/>
</dbReference>
<keyword evidence="1" id="KW-0808">Transferase</keyword>
<dbReference type="Pfam" id="PF00583">
    <property type="entry name" value="Acetyltransf_1"/>
    <property type="match status" value="1"/>
</dbReference>
<gene>
    <name evidence="4" type="ORF">J21TS3_37920</name>
</gene>
<evidence type="ECO:0000313" key="4">
    <source>
        <dbReference type="EMBL" id="GIO68971.1"/>
    </source>
</evidence>
<organism evidence="4 5">
    <name type="scientific">Paenibacillus cookii</name>
    <dbReference type="NCBI Taxonomy" id="157839"/>
    <lineage>
        <taxon>Bacteria</taxon>
        <taxon>Bacillati</taxon>
        <taxon>Bacillota</taxon>
        <taxon>Bacilli</taxon>
        <taxon>Bacillales</taxon>
        <taxon>Paenibacillaceae</taxon>
        <taxon>Paenibacillus</taxon>
    </lineage>
</organism>
<dbReference type="InterPro" id="IPR000182">
    <property type="entry name" value="GNAT_dom"/>
</dbReference>
<proteinExistence type="predicted"/>
<keyword evidence="2" id="KW-0012">Acyltransferase</keyword>
<dbReference type="Gene3D" id="3.40.630.30">
    <property type="match status" value="1"/>
</dbReference>
<keyword evidence="5" id="KW-1185">Reference proteome</keyword>
<evidence type="ECO:0000313" key="5">
    <source>
        <dbReference type="Proteomes" id="UP000680638"/>
    </source>
</evidence>
<dbReference type="PROSITE" id="PS51186">
    <property type="entry name" value="GNAT"/>
    <property type="match status" value="1"/>
</dbReference>
<protein>
    <submittedName>
        <fullName evidence="4">N-acetyltransferase</fullName>
    </submittedName>
</protein>
<dbReference type="Proteomes" id="UP000680638">
    <property type="component" value="Unassembled WGS sequence"/>
</dbReference>
<dbReference type="CDD" id="cd04301">
    <property type="entry name" value="NAT_SF"/>
    <property type="match status" value="1"/>
</dbReference>
<accession>A0ABQ4M203</accession>
<reference evidence="4 5" key="1">
    <citation type="submission" date="2021-03" db="EMBL/GenBank/DDBJ databases">
        <title>Antimicrobial resistance genes in bacteria isolated from Japanese honey, and their potential for conferring macrolide and lincosamide resistance in the American foulbrood pathogen Paenibacillus larvae.</title>
        <authorList>
            <person name="Okamoto M."/>
            <person name="Kumagai M."/>
            <person name="Kanamori H."/>
            <person name="Takamatsu D."/>
        </authorList>
    </citation>
    <scope>NUCLEOTIDE SEQUENCE [LARGE SCALE GENOMIC DNA]</scope>
    <source>
        <strain evidence="4 5">J21TS3</strain>
    </source>
</reference>
<evidence type="ECO:0000256" key="1">
    <source>
        <dbReference type="ARBA" id="ARBA00022679"/>
    </source>
</evidence>
<evidence type="ECO:0000259" key="3">
    <source>
        <dbReference type="PROSITE" id="PS51186"/>
    </source>
</evidence>
<name>A0ABQ4M203_9BACL</name>
<feature type="domain" description="N-acetyltransferase" evidence="3">
    <location>
        <begin position="5"/>
        <end position="170"/>
    </location>
</feature>
<dbReference type="EMBL" id="BORW01000024">
    <property type="protein sequence ID" value="GIO68971.1"/>
    <property type="molecule type" value="Genomic_DNA"/>
</dbReference>
<dbReference type="InterPro" id="IPR016181">
    <property type="entry name" value="Acyl_CoA_acyltransferase"/>
</dbReference>
<comment type="caution">
    <text evidence="4">The sequence shown here is derived from an EMBL/GenBank/DDBJ whole genome shotgun (WGS) entry which is preliminary data.</text>
</comment>